<evidence type="ECO:0000256" key="1">
    <source>
        <dbReference type="ARBA" id="ARBA00004141"/>
    </source>
</evidence>
<evidence type="ECO:0000256" key="3">
    <source>
        <dbReference type="ARBA" id="ARBA00022692"/>
    </source>
</evidence>
<keyword evidence="3 6" id="KW-0812">Transmembrane</keyword>
<comment type="caution">
    <text evidence="8">The sequence shown here is derived from an EMBL/GenBank/DDBJ whole genome shotgun (WGS) entry which is preliminary data.</text>
</comment>
<dbReference type="PANTHER" id="PTHR42718">
    <property type="entry name" value="MAJOR FACILITATOR SUPERFAMILY MULTIDRUG TRANSPORTER MFSC"/>
    <property type="match status" value="1"/>
</dbReference>
<feature type="transmembrane region" description="Helical" evidence="6">
    <location>
        <begin position="322"/>
        <end position="343"/>
    </location>
</feature>
<feature type="transmembrane region" description="Helical" evidence="6">
    <location>
        <begin position="45"/>
        <end position="65"/>
    </location>
</feature>
<feature type="transmembrane region" description="Helical" evidence="6">
    <location>
        <begin position="512"/>
        <end position="530"/>
    </location>
</feature>
<comment type="subcellular location">
    <subcellularLocation>
        <location evidence="1">Membrane</location>
        <topology evidence="1">Multi-pass membrane protein</topology>
    </subcellularLocation>
</comment>
<keyword evidence="9" id="KW-1185">Reference proteome</keyword>
<keyword evidence="4 6" id="KW-1133">Transmembrane helix</keyword>
<evidence type="ECO:0000256" key="4">
    <source>
        <dbReference type="ARBA" id="ARBA00022989"/>
    </source>
</evidence>
<dbReference type="SUPFAM" id="SSF103473">
    <property type="entry name" value="MFS general substrate transporter"/>
    <property type="match status" value="1"/>
</dbReference>
<evidence type="ECO:0000313" key="9">
    <source>
        <dbReference type="Proteomes" id="UP000585050"/>
    </source>
</evidence>
<dbReference type="RefSeq" id="WP_168882056.1">
    <property type="nucleotide sequence ID" value="NZ_JABAIL010000002.1"/>
</dbReference>
<feature type="transmembrane region" description="Helical" evidence="6">
    <location>
        <begin position="383"/>
        <end position="403"/>
    </location>
</feature>
<feature type="transmembrane region" description="Helical" evidence="6">
    <location>
        <begin position="350"/>
        <end position="371"/>
    </location>
</feature>
<feature type="transmembrane region" description="Helical" evidence="6">
    <location>
        <begin position="166"/>
        <end position="186"/>
    </location>
</feature>
<keyword evidence="2" id="KW-0813">Transport</keyword>
<feature type="transmembrane region" description="Helical" evidence="6">
    <location>
        <begin position="293"/>
        <end position="316"/>
    </location>
</feature>
<dbReference type="GO" id="GO:0016020">
    <property type="term" value="C:membrane"/>
    <property type="evidence" value="ECO:0007669"/>
    <property type="project" value="UniProtKB-SubCell"/>
</dbReference>
<dbReference type="InterPro" id="IPR020846">
    <property type="entry name" value="MFS_dom"/>
</dbReference>
<feature type="transmembrane region" description="Helical" evidence="6">
    <location>
        <begin position="12"/>
        <end position="33"/>
    </location>
</feature>
<feature type="transmembrane region" description="Helical" evidence="6">
    <location>
        <begin position="137"/>
        <end position="160"/>
    </location>
</feature>
<keyword evidence="5 6" id="KW-0472">Membrane</keyword>
<proteinExistence type="predicted"/>
<protein>
    <submittedName>
        <fullName evidence="8">MFS transporter</fullName>
    </submittedName>
</protein>
<dbReference type="Gene3D" id="1.20.1250.20">
    <property type="entry name" value="MFS general substrate transporter like domains"/>
    <property type="match status" value="2"/>
</dbReference>
<dbReference type="InterPro" id="IPR036259">
    <property type="entry name" value="MFS_trans_sf"/>
</dbReference>
<dbReference type="Proteomes" id="UP000585050">
    <property type="component" value="Unassembled WGS sequence"/>
</dbReference>
<feature type="transmembrane region" description="Helical" evidence="6">
    <location>
        <begin position="198"/>
        <end position="219"/>
    </location>
</feature>
<feature type="transmembrane region" description="Helical" evidence="6">
    <location>
        <begin position="77"/>
        <end position="95"/>
    </location>
</feature>
<evidence type="ECO:0000256" key="6">
    <source>
        <dbReference type="SAM" id="Phobius"/>
    </source>
</evidence>
<dbReference type="EMBL" id="JABAIL010000002">
    <property type="protein sequence ID" value="NLR91366.1"/>
    <property type="molecule type" value="Genomic_DNA"/>
</dbReference>
<accession>A0A7X8XVJ9</accession>
<organism evidence="8 9">
    <name type="scientific">Flammeovirga agarivorans</name>
    <dbReference type="NCBI Taxonomy" id="2726742"/>
    <lineage>
        <taxon>Bacteria</taxon>
        <taxon>Pseudomonadati</taxon>
        <taxon>Bacteroidota</taxon>
        <taxon>Cytophagia</taxon>
        <taxon>Cytophagales</taxon>
        <taxon>Flammeovirgaceae</taxon>
        <taxon>Flammeovirga</taxon>
    </lineage>
</organism>
<gene>
    <name evidence="8" type="ORF">HGP29_09120</name>
</gene>
<evidence type="ECO:0000256" key="2">
    <source>
        <dbReference type="ARBA" id="ARBA00022448"/>
    </source>
</evidence>
<feature type="domain" description="Major facilitator superfamily (MFS) profile" evidence="7">
    <location>
        <begin position="11"/>
        <end position="535"/>
    </location>
</feature>
<sequence>MSTQEKMNWKPLIVIILSMVMMYITSFSINVLIGPIVQELNWSVSGLQMVIVSASLIAGTLMVTAGRLGDKIGKKKVFLIGSIIYTIGLTIVVLAPNSTIFSIAWALIWPFGMVMVIPTSIALIMYFYEGAQRASAFAIYGAVLSIISALAPVVVGYLASIVSWRIALGLSPAFGVLTVIAAFTLPETEKDSSIKIDIVSVFLSVIAFGTFLIATTMASEFGWLMEKRPFEIGGTVIPLGGLSIVPIMYAIAVILLVIFFKRGAALTAKGETPLLSASILKNIPFSIGMTVQALLYFLIAAVLFTVSVFVQSAAGLDSFDTALTTLPISIGVAFTAFGTASLGEKISPKLIVIVGFIIILGGSFLLTQQASVDMSWTSTASGALVFGIGCGLVMAQIATLTMIKVPSSQDGEASGLSETMKEIVGQGFAIAFAGSILFGSVYSNMVDGYETTEELQLSSTDKEEIIIELEDTFMEITPEQEKVWVEENLPEKTKAAYQEIVNNSAEKAFQDTFLIVSIFTVISLLLSFFLPGEKLGATEEETTA</sequence>
<reference evidence="8 9" key="1">
    <citation type="submission" date="2020-04" db="EMBL/GenBank/DDBJ databases">
        <title>Flammeovirga sp. SR4, a novel species isolated from seawater.</title>
        <authorList>
            <person name="Wang X."/>
        </authorList>
    </citation>
    <scope>NUCLEOTIDE SEQUENCE [LARGE SCALE GENOMIC DNA]</scope>
    <source>
        <strain evidence="8 9">SR4</strain>
    </source>
</reference>
<dbReference type="PROSITE" id="PS50850">
    <property type="entry name" value="MFS"/>
    <property type="match status" value="1"/>
</dbReference>
<feature type="transmembrane region" description="Helical" evidence="6">
    <location>
        <begin position="239"/>
        <end position="260"/>
    </location>
</feature>
<dbReference type="InterPro" id="IPR011701">
    <property type="entry name" value="MFS"/>
</dbReference>
<dbReference type="Pfam" id="PF07690">
    <property type="entry name" value="MFS_1"/>
    <property type="match status" value="1"/>
</dbReference>
<name>A0A7X8XVJ9_9BACT</name>
<evidence type="ECO:0000259" key="7">
    <source>
        <dbReference type="PROSITE" id="PS50850"/>
    </source>
</evidence>
<dbReference type="GO" id="GO:0022857">
    <property type="term" value="F:transmembrane transporter activity"/>
    <property type="evidence" value="ECO:0007669"/>
    <property type="project" value="InterPro"/>
</dbReference>
<dbReference type="AlphaFoldDB" id="A0A7X8XVJ9"/>
<feature type="transmembrane region" description="Helical" evidence="6">
    <location>
        <begin position="107"/>
        <end position="128"/>
    </location>
</feature>
<evidence type="ECO:0000313" key="8">
    <source>
        <dbReference type="EMBL" id="NLR91366.1"/>
    </source>
</evidence>
<evidence type="ECO:0000256" key="5">
    <source>
        <dbReference type="ARBA" id="ARBA00023136"/>
    </source>
</evidence>
<dbReference type="PANTHER" id="PTHR42718:SF9">
    <property type="entry name" value="MAJOR FACILITATOR SUPERFAMILY MULTIDRUG TRANSPORTER MFSC"/>
    <property type="match status" value="1"/>
</dbReference>